<evidence type="ECO:0000313" key="1">
    <source>
        <dbReference type="EMBL" id="NOV01338.1"/>
    </source>
</evidence>
<evidence type="ECO:0000313" key="2">
    <source>
        <dbReference type="Proteomes" id="UP000618579"/>
    </source>
</evidence>
<accession>A0ABX1ZR40</accession>
<dbReference type="EMBL" id="WHNZ01000030">
    <property type="protein sequence ID" value="NOV01338.1"/>
    <property type="molecule type" value="Genomic_DNA"/>
</dbReference>
<gene>
    <name evidence="1" type="ORF">GC097_15075</name>
</gene>
<dbReference type="Pfam" id="PF10076">
    <property type="entry name" value="Phage_Mu_Gp48"/>
    <property type="match status" value="1"/>
</dbReference>
<reference evidence="1 2" key="1">
    <citation type="submission" date="2019-10" db="EMBL/GenBank/DDBJ databases">
        <title>Description of Paenibacillus pedi sp. nov.</title>
        <authorList>
            <person name="Carlier A."/>
            <person name="Qi S."/>
        </authorList>
    </citation>
    <scope>NUCLEOTIDE SEQUENCE [LARGE SCALE GENOMIC DNA]</scope>
    <source>
        <strain evidence="1 2">LMG 31457</strain>
    </source>
</reference>
<keyword evidence="2" id="KW-1185">Reference proteome</keyword>
<dbReference type="Proteomes" id="UP000618579">
    <property type="component" value="Unassembled WGS sequence"/>
</dbReference>
<comment type="caution">
    <text evidence="1">The sequence shown here is derived from an EMBL/GenBank/DDBJ whole genome shotgun (WGS) entry which is preliminary data.</text>
</comment>
<protein>
    <submittedName>
        <fullName evidence="1">DUF2313 domain-containing protein</fullName>
    </submittedName>
</protein>
<name>A0ABX1ZR40_9BACL</name>
<dbReference type="InterPro" id="IPR018755">
    <property type="entry name" value="Phage_Mu_Gp48"/>
</dbReference>
<organism evidence="1 2">
    <name type="scientific">Paenibacillus planticolens</name>
    <dbReference type="NCBI Taxonomy" id="2654976"/>
    <lineage>
        <taxon>Bacteria</taxon>
        <taxon>Bacillati</taxon>
        <taxon>Bacillota</taxon>
        <taxon>Bacilli</taxon>
        <taxon>Bacillales</taxon>
        <taxon>Paenibacillaceae</taxon>
        <taxon>Paenibacillus</taxon>
    </lineage>
</organism>
<proteinExistence type="predicted"/>
<sequence>MKFFDFFQSILPGSFLHSAFKNTVGIYKAVGRQFDDLKAAVSEARDQLFIDSATYMLPVYEAEFAIQLLDKSNIPARRNNVMAMSRGGIGATSADLKSILQAYGYTTNIVEDFGNYKVTIQFTDVRGIPSNINDLKGLMSRFMPGHLRLEWQYIYTQYQEFQPFTHNKMRGFTHEYLRNQVPTM</sequence>
<dbReference type="RefSeq" id="WP_171684159.1">
    <property type="nucleotide sequence ID" value="NZ_WHNZ01000030.1"/>
</dbReference>